<dbReference type="EMBL" id="JAULSV010000003">
    <property type="protein sequence ID" value="KAK0649829.1"/>
    <property type="molecule type" value="Genomic_DNA"/>
</dbReference>
<keyword evidence="1" id="KW-0040">ANK repeat</keyword>
<proteinExistence type="predicted"/>
<dbReference type="SMART" id="SM00248">
    <property type="entry name" value="ANK"/>
    <property type="match status" value="4"/>
</dbReference>
<comment type="caution">
    <text evidence="3">The sequence shown here is derived from an EMBL/GenBank/DDBJ whole genome shotgun (WGS) entry which is preliminary data.</text>
</comment>
<dbReference type="PANTHER" id="PTHR33112:SF16">
    <property type="entry name" value="HETEROKARYON INCOMPATIBILITY DOMAIN-CONTAINING PROTEIN"/>
    <property type="match status" value="1"/>
</dbReference>
<dbReference type="Pfam" id="PF06985">
    <property type="entry name" value="HET"/>
    <property type="match status" value="1"/>
</dbReference>
<dbReference type="InterPro" id="IPR002110">
    <property type="entry name" value="Ankyrin_rpt"/>
</dbReference>
<dbReference type="Pfam" id="PF12796">
    <property type="entry name" value="Ank_2"/>
    <property type="match status" value="1"/>
</dbReference>
<dbReference type="PROSITE" id="PS50297">
    <property type="entry name" value="ANK_REP_REGION"/>
    <property type="match status" value="1"/>
</dbReference>
<feature type="repeat" description="ANK" evidence="1">
    <location>
        <begin position="14"/>
        <end position="38"/>
    </location>
</feature>
<dbReference type="AlphaFoldDB" id="A0AA39YBZ0"/>
<organism evidence="3 4">
    <name type="scientific">Cercophora newfieldiana</name>
    <dbReference type="NCBI Taxonomy" id="92897"/>
    <lineage>
        <taxon>Eukaryota</taxon>
        <taxon>Fungi</taxon>
        <taxon>Dikarya</taxon>
        <taxon>Ascomycota</taxon>
        <taxon>Pezizomycotina</taxon>
        <taxon>Sordariomycetes</taxon>
        <taxon>Sordariomycetidae</taxon>
        <taxon>Sordariales</taxon>
        <taxon>Lasiosphaeriaceae</taxon>
        <taxon>Cercophora</taxon>
    </lineage>
</organism>
<evidence type="ECO:0000259" key="2">
    <source>
        <dbReference type="Pfam" id="PF06985"/>
    </source>
</evidence>
<dbReference type="InterPro" id="IPR010730">
    <property type="entry name" value="HET"/>
</dbReference>
<dbReference type="PANTHER" id="PTHR33112">
    <property type="entry name" value="DOMAIN PROTEIN, PUTATIVE-RELATED"/>
    <property type="match status" value="1"/>
</dbReference>
<feature type="domain" description="Heterokaryon incompatibility" evidence="2">
    <location>
        <begin position="329"/>
        <end position="470"/>
    </location>
</feature>
<dbReference type="InterPro" id="IPR036770">
    <property type="entry name" value="Ankyrin_rpt-contain_sf"/>
</dbReference>
<keyword evidence="4" id="KW-1185">Reference proteome</keyword>
<dbReference type="PROSITE" id="PS50088">
    <property type="entry name" value="ANK_REPEAT"/>
    <property type="match status" value="1"/>
</dbReference>
<dbReference type="Gene3D" id="1.25.40.20">
    <property type="entry name" value="Ankyrin repeat-containing domain"/>
    <property type="match status" value="1"/>
</dbReference>
<gene>
    <name evidence="3" type="ORF">B0T16DRAFT_137003</name>
</gene>
<sequence length="766" mass="87576">MDHGYAITRHEDSEGATPLWLAVKQKHVDIASLLLDRGRIDVNHFHEGCTPLLEAVGQQDEAMVELLLANPNVDVNFPDLSGDTALHIATRGGTVWRPYPSIPILKSLLRREDIQWNMPNMFGVTPFDVAARLFNTKWSDSSVIAAFLEKDAAVARSDQGPLCRFCFLLYHELRESFMRKRCKPLRFLKQSVEKSECELCRLLYLYALRAHSNEDVWSWLELAGSEFPHFELRVVTSSYGSHGEKFTRRWLTKDTERDMPLWWSREPLTPKDSVNTIQRWVDECSGSSEHHLCSSTAQNFPKRLLELDFANTEKLVKLIECCEGQSGRYVAFSHCWGASGAVPKTEAKNYKKHLAGLSFEALPRSFRDVADMCWSLGIRHLWIDSLCIIQDDEKDWQHQSTEMTAIYQNAFITIAATASSSSEEGLRIRRQLADHIPTPDPQETLAVRPRADPRVLRQSPLYERGWTLQETVISRRVVHFASDQLYWVCQSKSMSEDGMHNADVRPLPRISGEIPSEAWDIWWSWVEDYSRRRLSFFSDKLPAIAGLTRKFEELSHATPAVGLWMEDIHYSLLWWPTRPVSRLPFIPSWSWASVDGPVKPMYESRCLRELKPLATIGPQSLTVQWTGEELTSRISHATLRVTGRLRKANFRPGYSRIYHTGAGHSCHNEPGYQPHAQLTNDTSYHPRVSCVMFDAGFAKKKTPLDKIWCLEILEEPGAFQGFLILEPTSEAQREYRRIGVGYVSSAPSIIDDDFFSCAAMEEVVLV</sequence>
<dbReference type="Proteomes" id="UP001174936">
    <property type="component" value="Unassembled WGS sequence"/>
</dbReference>
<name>A0AA39YBZ0_9PEZI</name>
<protein>
    <submittedName>
        <fullName evidence="3">Heterokaryon incompatibility protein-domain-containing protein</fullName>
    </submittedName>
</protein>
<evidence type="ECO:0000313" key="4">
    <source>
        <dbReference type="Proteomes" id="UP001174936"/>
    </source>
</evidence>
<dbReference type="SUPFAM" id="SSF48403">
    <property type="entry name" value="Ankyrin repeat"/>
    <property type="match status" value="1"/>
</dbReference>
<reference evidence="3" key="1">
    <citation type="submission" date="2023-06" db="EMBL/GenBank/DDBJ databases">
        <title>Genome-scale phylogeny and comparative genomics of the fungal order Sordariales.</title>
        <authorList>
            <consortium name="Lawrence Berkeley National Laboratory"/>
            <person name="Hensen N."/>
            <person name="Bonometti L."/>
            <person name="Westerberg I."/>
            <person name="Brannstrom I.O."/>
            <person name="Guillou S."/>
            <person name="Cros-Aarteil S."/>
            <person name="Calhoun S."/>
            <person name="Haridas S."/>
            <person name="Kuo A."/>
            <person name="Mondo S."/>
            <person name="Pangilinan J."/>
            <person name="Riley R."/>
            <person name="Labutti K."/>
            <person name="Andreopoulos B."/>
            <person name="Lipzen A."/>
            <person name="Chen C."/>
            <person name="Yanf M."/>
            <person name="Daum C."/>
            <person name="Ng V."/>
            <person name="Clum A."/>
            <person name="Steindorff A."/>
            <person name="Ohm R."/>
            <person name="Martin F."/>
            <person name="Silar P."/>
            <person name="Natvig D."/>
            <person name="Lalanne C."/>
            <person name="Gautier V."/>
            <person name="Ament-Velasquez S.L."/>
            <person name="Kruys A."/>
            <person name="Hutchinson M.I."/>
            <person name="Powell A.J."/>
            <person name="Barry K."/>
            <person name="Miller A.N."/>
            <person name="Grigoriev I.V."/>
            <person name="Debuchy R."/>
            <person name="Gladieux P."/>
            <person name="Thoren M.H."/>
            <person name="Johannesson H."/>
        </authorList>
    </citation>
    <scope>NUCLEOTIDE SEQUENCE</scope>
    <source>
        <strain evidence="3">SMH2532-1</strain>
    </source>
</reference>
<accession>A0AA39YBZ0</accession>
<evidence type="ECO:0000313" key="3">
    <source>
        <dbReference type="EMBL" id="KAK0649829.1"/>
    </source>
</evidence>
<evidence type="ECO:0000256" key="1">
    <source>
        <dbReference type="PROSITE-ProRule" id="PRU00023"/>
    </source>
</evidence>